<feature type="chain" id="PRO_5018272233" description="Ecp2 effector protein domain-containing protein" evidence="1">
    <location>
        <begin position="22"/>
        <end position="214"/>
    </location>
</feature>
<protein>
    <recommendedName>
        <fullName evidence="4">Ecp2 effector protein domain-containing protein</fullName>
    </recommendedName>
</protein>
<feature type="signal peptide" evidence="1">
    <location>
        <begin position="1"/>
        <end position="21"/>
    </location>
</feature>
<dbReference type="Proteomes" id="UP000275078">
    <property type="component" value="Unassembled WGS sequence"/>
</dbReference>
<proteinExistence type="predicted"/>
<sequence length="214" mass="23314">MHFPVPFLLFAINSLQAAAYALTTPGKPGHQAVLTQPADGIWQPEQVRCLVDFQNYRGPPPGNHWWNADGKHDDCKAVYVELAESIKSGSYNPCINPSKRTTEVIKTKGSCSIAVEGLGDGTGDKYCLEIGSWIMEALAKIGPACAWTHTNGNRYDGGLLSFAVIPYDPYERNPIALAWFRVIMGYTNGGDDDDEYEGAADGKGNISLGEWTDL</sequence>
<keyword evidence="1" id="KW-0732">Signal</keyword>
<evidence type="ECO:0008006" key="4">
    <source>
        <dbReference type="Google" id="ProtNLM"/>
    </source>
</evidence>
<evidence type="ECO:0000313" key="2">
    <source>
        <dbReference type="EMBL" id="RPA81679.1"/>
    </source>
</evidence>
<keyword evidence="3" id="KW-1185">Reference proteome</keyword>
<evidence type="ECO:0000256" key="1">
    <source>
        <dbReference type="SAM" id="SignalP"/>
    </source>
</evidence>
<organism evidence="2 3">
    <name type="scientific">Ascobolus immersus RN42</name>
    <dbReference type="NCBI Taxonomy" id="1160509"/>
    <lineage>
        <taxon>Eukaryota</taxon>
        <taxon>Fungi</taxon>
        <taxon>Dikarya</taxon>
        <taxon>Ascomycota</taxon>
        <taxon>Pezizomycotina</taxon>
        <taxon>Pezizomycetes</taxon>
        <taxon>Pezizales</taxon>
        <taxon>Ascobolaceae</taxon>
        <taxon>Ascobolus</taxon>
    </lineage>
</organism>
<accession>A0A3N4I6I1</accession>
<evidence type="ECO:0000313" key="3">
    <source>
        <dbReference type="Proteomes" id="UP000275078"/>
    </source>
</evidence>
<reference evidence="2 3" key="1">
    <citation type="journal article" date="2018" name="Nat. Ecol. Evol.">
        <title>Pezizomycetes genomes reveal the molecular basis of ectomycorrhizal truffle lifestyle.</title>
        <authorList>
            <person name="Murat C."/>
            <person name="Payen T."/>
            <person name="Noel B."/>
            <person name="Kuo A."/>
            <person name="Morin E."/>
            <person name="Chen J."/>
            <person name="Kohler A."/>
            <person name="Krizsan K."/>
            <person name="Balestrini R."/>
            <person name="Da Silva C."/>
            <person name="Montanini B."/>
            <person name="Hainaut M."/>
            <person name="Levati E."/>
            <person name="Barry K.W."/>
            <person name="Belfiori B."/>
            <person name="Cichocki N."/>
            <person name="Clum A."/>
            <person name="Dockter R.B."/>
            <person name="Fauchery L."/>
            <person name="Guy J."/>
            <person name="Iotti M."/>
            <person name="Le Tacon F."/>
            <person name="Lindquist E.A."/>
            <person name="Lipzen A."/>
            <person name="Malagnac F."/>
            <person name="Mello A."/>
            <person name="Molinier V."/>
            <person name="Miyauchi S."/>
            <person name="Poulain J."/>
            <person name="Riccioni C."/>
            <person name="Rubini A."/>
            <person name="Sitrit Y."/>
            <person name="Splivallo R."/>
            <person name="Traeger S."/>
            <person name="Wang M."/>
            <person name="Zifcakova L."/>
            <person name="Wipf D."/>
            <person name="Zambonelli A."/>
            <person name="Paolocci F."/>
            <person name="Nowrousian M."/>
            <person name="Ottonello S."/>
            <person name="Baldrian P."/>
            <person name="Spatafora J.W."/>
            <person name="Henrissat B."/>
            <person name="Nagy L.G."/>
            <person name="Aury J.M."/>
            <person name="Wincker P."/>
            <person name="Grigoriev I.V."/>
            <person name="Bonfante P."/>
            <person name="Martin F.M."/>
        </authorList>
    </citation>
    <scope>NUCLEOTIDE SEQUENCE [LARGE SCALE GENOMIC DNA]</scope>
    <source>
        <strain evidence="2 3">RN42</strain>
    </source>
</reference>
<gene>
    <name evidence="2" type="ORF">BJ508DRAFT_326139</name>
</gene>
<name>A0A3N4I6I1_ASCIM</name>
<dbReference type="AlphaFoldDB" id="A0A3N4I6I1"/>
<dbReference type="EMBL" id="ML119677">
    <property type="protein sequence ID" value="RPA81679.1"/>
    <property type="molecule type" value="Genomic_DNA"/>
</dbReference>